<organism evidence="1 2">
    <name type="scientific">Araneus ventricosus</name>
    <name type="common">Orbweaver spider</name>
    <name type="synonym">Epeira ventricosa</name>
    <dbReference type="NCBI Taxonomy" id="182803"/>
    <lineage>
        <taxon>Eukaryota</taxon>
        <taxon>Metazoa</taxon>
        <taxon>Ecdysozoa</taxon>
        <taxon>Arthropoda</taxon>
        <taxon>Chelicerata</taxon>
        <taxon>Arachnida</taxon>
        <taxon>Araneae</taxon>
        <taxon>Araneomorphae</taxon>
        <taxon>Entelegynae</taxon>
        <taxon>Araneoidea</taxon>
        <taxon>Araneidae</taxon>
        <taxon>Araneus</taxon>
    </lineage>
</organism>
<keyword evidence="2" id="KW-1185">Reference proteome</keyword>
<dbReference type="EMBL" id="BGPR01001515">
    <property type="protein sequence ID" value="GBM55757.1"/>
    <property type="molecule type" value="Genomic_DNA"/>
</dbReference>
<accession>A0A4Y2GRH7</accession>
<evidence type="ECO:0008006" key="3">
    <source>
        <dbReference type="Google" id="ProtNLM"/>
    </source>
</evidence>
<proteinExistence type="predicted"/>
<dbReference type="OrthoDB" id="6432691at2759"/>
<dbReference type="PANTHER" id="PTHR31511:SF12">
    <property type="entry name" value="RHO TERMINATION FACTOR N-TERMINAL DOMAIN-CONTAINING PROTEIN"/>
    <property type="match status" value="1"/>
</dbReference>
<protein>
    <recommendedName>
        <fullName evidence="3">DNA-directed DNA polymerase</fullName>
    </recommendedName>
</protein>
<gene>
    <name evidence="1" type="ORF">AVEN_190342_1</name>
</gene>
<name>A0A4Y2GRH7_ARAVE</name>
<dbReference type="AlphaFoldDB" id="A0A4Y2GRH7"/>
<evidence type="ECO:0000313" key="1">
    <source>
        <dbReference type="EMBL" id="GBM55757.1"/>
    </source>
</evidence>
<sequence>MDSHQKFDEERLPSIDSFESTITGSGISDEDYRHAQTVWNYFNLKKMGEYHDLYVKCDVLQLADVLENFRKLCQYYYGLDCVHLFTAPGLAWQSSLKMTDQPLELFTDINMHMFIEKGIRGGISVITKRFSQANNKYLPNFDAARASNISFT</sequence>
<dbReference type="PANTHER" id="PTHR31511">
    <property type="entry name" value="PROTEIN CBG23764"/>
    <property type="match status" value="1"/>
</dbReference>
<comment type="caution">
    <text evidence="1">The sequence shown here is derived from an EMBL/GenBank/DDBJ whole genome shotgun (WGS) entry which is preliminary data.</text>
</comment>
<evidence type="ECO:0000313" key="2">
    <source>
        <dbReference type="Proteomes" id="UP000499080"/>
    </source>
</evidence>
<dbReference type="Proteomes" id="UP000499080">
    <property type="component" value="Unassembled WGS sequence"/>
</dbReference>
<reference evidence="1 2" key="1">
    <citation type="journal article" date="2019" name="Sci. Rep.">
        <title>Orb-weaving spider Araneus ventricosus genome elucidates the spidroin gene catalogue.</title>
        <authorList>
            <person name="Kono N."/>
            <person name="Nakamura H."/>
            <person name="Ohtoshi R."/>
            <person name="Moran D.A.P."/>
            <person name="Shinohara A."/>
            <person name="Yoshida Y."/>
            <person name="Fujiwara M."/>
            <person name="Mori M."/>
            <person name="Tomita M."/>
            <person name="Arakawa K."/>
        </authorList>
    </citation>
    <scope>NUCLEOTIDE SEQUENCE [LARGE SCALE GENOMIC DNA]</scope>
</reference>